<name>A0A0S3RU12_PHAAN</name>
<evidence type="ECO:0000256" key="1">
    <source>
        <dbReference type="ARBA" id="ARBA00010371"/>
    </source>
</evidence>
<dbReference type="Proteomes" id="UP000291084">
    <property type="component" value="Chromosome 4"/>
</dbReference>
<keyword evidence="4" id="KW-1185">Reference proteome</keyword>
<dbReference type="SUPFAM" id="SSF51735">
    <property type="entry name" value="NAD(P)-binding Rossmann-fold domains"/>
    <property type="match status" value="1"/>
</dbReference>
<gene>
    <name evidence="3" type="primary">Vigan.04G124000</name>
    <name evidence="3" type="ORF">VIGAN_04124000</name>
</gene>
<dbReference type="EMBL" id="AP015037">
    <property type="protein sequence ID" value="BAT83981.1"/>
    <property type="molecule type" value="Genomic_DNA"/>
</dbReference>
<dbReference type="Gene3D" id="3.40.50.720">
    <property type="entry name" value="NAD(P)-binding Rossmann-like Domain"/>
    <property type="match status" value="1"/>
</dbReference>
<sequence>MSRIASQVVEHFQLTKHVFGASKVAATASTGKLDLLRNLGANLAIDYTKGLLEDLEEKFDVVYDTVGRVRLIEH</sequence>
<dbReference type="OrthoDB" id="1729967at2759"/>
<dbReference type="InterPro" id="IPR044626">
    <property type="entry name" value="AOR-like"/>
</dbReference>
<dbReference type="PANTHER" id="PTHR44573:SF3">
    <property type="entry name" value="CYTOSOLIC ALKENAL_ONE OXIDOREDUCTASE"/>
    <property type="match status" value="1"/>
</dbReference>
<evidence type="ECO:0000256" key="2">
    <source>
        <dbReference type="ARBA" id="ARBA00023002"/>
    </source>
</evidence>
<reference evidence="3 4" key="1">
    <citation type="journal article" date="2015" name="Sci. Rep.">
        <title>The power of single molecule real-time sequencing technology in the de novo assembly of a eukaryotic genome.</title>
        <authorList>
            <person name="Sakai H."/>
            <person name="Naito K."/>
            <person name="Ogiso-Tanaka E."/>
            <person name="Takahashi Y."/>
            <person name="Iseki K."/>
            <person name="Muto C."/>
            <person name="Satou K."/>
            <person name="Teruya K."/>
            <person name="Shiroma A."/>
            <person name="Shimoji M."/>
            <person name="Hirano T."/>
            <person name="Itoh T."/>
            <person name="Kaga A."/>
            <person name="Tomooka N."/>
        </authorList>
    </citation>
    <scope>NUCLEOTIDE SEQUENCE [LARGE SCALE GENOMIC DNA]</scope>
    <source>
        <strain evidence="4">cv. Shumari</strain>
    </source>
</reference>
<keyword evidence="2" id="KW-0560">Oxidoreductase</keyword>
<dbReference type="GO" id="GO:0016628">
    <property type="term" value="F:oxidoreductase activity, acting on the CH-CH group of donors, NAD or NADP as acceptor"/>
    <property type="evidence" value="ECO:0007669"/>
    <property type="project" value="InterPro"/>
</dbReference>
<dbReference type="AlphaFoldDB" id="A0A0S3RU12"/>
<evidence type="ECO:0000313" key="3">
    <source>
        <dbReference type="EMBL" id="BAT83981.1"/>
    </source>
</evidence>
<accession>A0A0S3RU12</accession>
<proteinExistence type="inferred from homology"/>
<comment type="similarity">
    <text evidence="1">Belongs to the zinc-containing alcohol dehydrogenase family. Quinone oxidoreductase subfamily.</text>
</comment>
<dbReference type="PANTHER" id="PTHR44573">
    <property type="entry name" value="NADPH-DEPENDENT ALKENAL/ONE OXIDOREDUCTASE, CHLOROPLASTIC"/>
    <property type="match status" value="1"/>
</dbReference>
<evidence type="ECO:0008006" key="5">
    <source>
        <dbReference type="Google" id="ProtNLM"/>
    </source>
</evidence>
<dbReference type="InterPro" id="IPR036291">
    <property type="entry name" value="NAD(P)-bd_dom_sf"/>
</dbReference>
<organism evidence="3 4">
    <name type="scientific">Vigna angularis var. angularis</name>
    <dbReference type="NCBI Taxonomy" id="157739"/>
    <lineage>
        <taxon>Eukaryota</taxon>
        <taxon>Viridiplantae</taxon>
        <taxon>Streptophyta</taxon>
        <taxon>Embryophyta</taxon>
        <taxon>Tracheophyta</taxon>
        <taxon>Spermatophyta</taxon>
        <taxon>Magnoliopsida</taxon>
        <taxon>eudicotyledons</taxon>
        <taxon>Gunneridae</taxon>
        <taxon>Pentapetalae</taxon>
        <taxon>rosids</taxon>
        <taxon>fabids</taxon>
        <taxon>Fabales</taxon>
        <taxon>Fabaceae</taxon>
        <taxon>Papilionoideae</taxon>
        <taxon>50 kb inversion clade</taxon>
        <taxon>NPAAA clade</taxon>
        <taxon>indigoferoid/millettioid clade</taxon>
        <taxon>Phaseoleae</taxon>
        <taxon>Vigna</taxon>
    </lineage>
</organism>
<evidence type="ECO:0000313" key="4">
    <source>
        <dbReference type="Proteomes" id="UP000291084"/>
    </source>
</evidence>
<protein>
    <recommendedName>
        <fullName evidence="5">Alcohol dehydrogenase-like C-terminal domain-containing protein</fullName>
    </recommendedName>
</protein>